<keyword evidence="3" id="KW-0645">Protease</keyword>
<dbReference type="GO" id="GO:0005737">
    <property type="term" value="C:cytoplasm"/>
    <property type="evidence" value="ECO:0007669"/>
    <property type="project" value="TreeGrafter"/>
</dbReference>
<name>A0A151LBP0_9APIC</name>
<keyword evidence="3" id="KW-0378">Hydrolase</keyword>
<organism evidence="3 4">
    <name type="scientific">Plasmodium gaboni</name>
    <dbReference type="NCBI Taxonomy" id="647221"/>
    <lineage>
        <taxon>Eukaryota</taxon>
        <taxon>Sar</taxon>
        <taxon>Alveolata</taxon>
        <taxon>Apicomplexa</taxon>
        <taxon>Aconoidasida</taxon>
        <taxon>Haemosporida</taxon>
        <taxon>Plasmodiidae</taxon>
        <taxon>Plasmodium</taxon>
        <taxon>Plasmodium (Laverania)</taxon>
    </lineage>
</organism>
<dbReference type="GO" id="GO:0043171">
    <property type="term" value="P:peptide catabolic process"/>
    <property type="evidence" value="ECO:0007669"/>
    <property type="project" value="TreeGrafter"/>
</dbReference>
<evidence type="ECO:0000256" key="1">
    <source>
        <dbReference type="SAM" id="Phobius"/>
    </source>
</evidence>
<feature type="transmembrane region" description="Helical" evidence="1">
    <location>
        <begin position="778"/>
        <end position="801"/>
    </location>
</feature>
<dbReference type="RefSeq" id="XP_018639773.1">
    <property type="nucleotide sequence ID" value="XM_018788401.1"/>
</dbReference>
<dbReference type="PANTHER" id="PTHR11533">
    <property type="entry name" value="PROTEASE M1 ZINC METALLOPROTEASE"/>
    <property type="match status" value="1"/>
</dbReference>
<comment type="caution">
    <text evidence="3">The sequence shown here is derived from an EMBL/GenBank/DDBJ whole genome shotgun (WGS) entry which is preliminary data.</text>
</comment>
<gene>
    <name evidence="3" type="ORF">PGSY75_1472400</name>
</gene>
<evidence type="ECO:0000313" key="4">
    <source>
        <dbReference type="Proteomes" id="UP000076004"/>
    </source>
</evidence>
<dbReference type="GO" id="GO:0070006">
    <property type="term" value="F:metalloaminopeptidase activity"/>
    <property type="evidence" value="ECO:0007669"/>
    <property type="project" value="TreeGrafter"/>
</dbReference>
<dbReference type="KEGG" id="pgab:PGSY75_1472400"/>
<dbReference type="InterPro" id="IPR050344">
    <property type="entry name" value="Peptidase_M1_aminopeptidases"/>
</dbReference>
<dbReference type="InterPro" id="IPR014782">
    <property type="entry name" value="Peptidase_M1_dom"/>
</dbReference>
<dbReference type="GO" id="GO:0005615">
    <property type="term" value="C:extracellular space"/>
    <property type="evidence" value="ECO:0007669"/>
    <property type="project" value="TreeGrafter"/>
</dbReference>
<proteinExistence type="predicted"/>
<dbReference type="VEuPathDB" id="PlasmoDB:PGABG01_1471100"/>
<dbReference type="PANTHER" id="PTHR11533:SF174">
    <property type="entry name" value="PUROMYCIN-SENSITIVE AMINOPEPTIDASE-RELATED"/>
    <property type="match status" value="1"/>
</dbReference>
<dbReference type="GO" id="GO:0008270">
    <property type="term" value="F:zinc ion binding"/>
    <property type="evidence" value="ECO:0007669"/>
    <property type="project" value="InterPro"/>
</dbReference>
<reference evidence="3 4" key="1">
    <citation type="journal article" date="2016" name="Nat. Commun.">
        <title>Genomes of cryptic chimpanzee Plasmodium species reveal key evolutionary events leading to human malaria.</title>
        <authorList>
            <person name="Sundararaman S.A."/>
            <person name="Plenderleith L.J."/>
            <person name="Liu W."/>
            <person name="Loy D.E."/>
            <person name="Learn G.H."/>
            <person name="Li Y."/>
            <person name="Shaw K.S."/>
            <person name="Ayouba A."/>
            <person name="Peeters M."/>
            <person name="Speede S."/>
            <person name="Shaw G.M."/>
            <person name="Bushman F.D."/>
            <person name="Brisson D."/>
            <person name="Rayner J.C."/>
            <person name="Sharp P.M."/>
            <person name="Hahn B.H."/>
        </authorList>
    </citation>
    <scope>NUCLEOTIDE SEQUENCE [LARGE SCALE GENOMIC DNA]</scope>
    <source>
        <strain evidence="3 4">SY75</strain>
    </source>
</reference>
<dbReference type="GeneID" id="29779002"/>
<keyword evidence="3" id="KW-0031">Aminopeptidase</keyword>
<feature type="domain" description="Peptidase M1 membrane alanine aminopeptidase" evidence="2">
    <location>
        <begin position="488"/>
        <end position="624"/>
    </location>
</feature>
<keyword evidence="1" id="KW-1133">Transmembrane helix</keyword>
<sequence length="1296" mass="159331">MKTKQLHLYHLGKNLNLNKNIKPLKYKVHLIFLKLYPHLRYYGYCVIYFLKLSKCFEKKISVYLHGEYLRVLKCFYICPCNIERRIRKEDIYKRNEYIDIYLKNCSLSGLYKLVIWFCCENIEKSIEGIYVSHLSKEGIREEPRNKIRNKNLFLNSLDSVRKNYIQNIFERRNRFYFEFENDKNIRRFHFKNICFEDEKNYNYISTFCEFYYLANIFPCLQDNNDKVCFSLSVSFQIKLIDSCSFYNNKIKLDNGIFCEQLYNYMNIEELYVKKRKKESKKGVLYNKYEEKKKKNLKNKKYLYSNYDRFNILRPSLSVVSNSKIKNVYINKRISRFNSFRRNKKFLIKKLLFQCSNKWKHGKYNNSRVIEKKCGYKLRNHFIRYNNNNNNKIIKKEKKKNRMITNKYILNNYHNKCYSKKRNKKFLTYKFYNTNKILHYNFCLFIGIYNRIYFKLNDIDIYIYFEKGNNNFEKIRKSYEYFLDLLIYILHMYMKNHNFKREIKKNGFLQFMIVRNYKYSGEENANCLTFLERFILINKTNRLYDIYKCIRLLVHEIFHIIWGNSIYIKKKKNLWLKEGLARMIEYKLSYLILKRQVRKLKKKNKINSNNHNNNNNNNINNSCSINYLVCTNYRCYNSNYRCYITNYYCCNNYGFCNDYFCCCNHVDCYPCSIRRDMYIIILWNILNSFFYIHIIDTLNTYNHSVHIGYKKCDKKEIRSKKEAKKYNHKSDKKHKSYRNKELNCVLNIKECINRMAYTKTMNYFYNNITYNKGMNIFKMIYILCYPFYNIIMDLLFFTFYNYSITFKKILIFIQFFFYFFDLKPWFVLSSDKYCVNRNNMKKVQGVVIRSKYIKCISRYFKKRKKNIYFSGDNKKKILSYRSCIKWEYLKNKKKNYNNTKHKYDLSFYKNEYFENCWSNFLKVSFKRYFLQFYKIICTIKTGEYKKKQKKNNQEKKKNNQKCRYIKNKVTPLYNKTSFFCSLFYARSHINKELLKSFYERNIFDVILRNYINVVAPPKIFFKYLKEEKKLLIMQKHFYYDNNQGRFIETPILFHIPLIFTFNNKKYKILLNKKSMLIDCVNLQNKTGKKIAKCRINFNLFNKKIKILRRKRPFLNIEKCDEFKATEKNHNSLILRYKDGGYFSFHCDDMYTFRFLINGMEGNRYNVYDIHYVFMNIILQYLKSIKTLKEAKRLNSLILRQILKVISVLWKNSNYMSRSIGTAKILFMEFLRCYMFFSPCLKKIENKKLTLKIKEEIKRIEYNEYVEKDDDLFFLFNDIRKNLYKIIFYFKQSMNLCS</sequence>
<dbReference type="SUPFAM" id="SSF55486">
    <property type="entry name" value="Metalloproteases ('zincins'), catalytic domain"/>
    <property type="match status" value="1"/>
</dbReference>
<dbReference type="GO" id="GO:0016020">
    <property type="term" value="C:membrane"/>
    <property type="evidence" value="ECO:0007669"/>
    <property type="project" value="TreeGrafter"/>
</dbReference>
<evidence type="ECO:0000313" key="3">
    <source>
        <dbReference type="EMBL" id="KYN96307.1"/>
    </source>
</evidence>
<dbReference type="GO" id="GO:0042277">
    <property type="term" value="F:peptide binding"/>
    <property type="evidence" value="ECO:0007669"/>
    <property type="project" value="TreeGrafter"/>
</dbReference>
<dbReference type="Gene3D" id="1.10.390.10">
    <property type="entry name" value="Neutral Protease Domain 2"/>
    <property type="match status" value="1"/>
</dbReference>
<accession>A0A151LBP0</accession>
<dbReference type="VEuPathDB" id="PlasmoDB:PGSY75_1472400"/>
<evidence type="ECO:0000259" key="2">
    <source>
        <dbReference type="Pfam" id="PF01433"/>
    </source>
</evidence>
<dbReference type="EMBL" id="LVLB01000015">
    <property type="protein sequence ID" value="KYN96307.1"/>
    <property type="molecule type" value="Genomic_DNA"/>
</dbReference>
<dbReference type="InterPro" id="IPR027268">
    <property type="entry name" value="Peptidase_M4/M1_CTD_sf"/>
</dbReference>
<protein>
    <submittedName>
        <fullName evidence="3">Putative M1-family alanyl aminopeptidase</fullName>
    </submittedName>
</protein>
<dbReference type="Proteomes" id="UP000076004">
    <property type="component" value="Unassembled WGS sequence"/>
</dbReference>
<keyword evidence="1" id="KW-0472">Membrane</keyword>
<feature type="transmembrane region" description="Helical" evidence="1">
    <location>
        <begin position="676"/>
        <end position="694"/>
    </location>
</feature>
<keyword evidence="1" id="KW-0812">Transmembrane</keyword>
<dbReference type="Pfam" id="PF01433">
    <property type="entry name" value="Peptidase_M1"/>
    <property type="match status" value="1"/>
</dbReference>